<dbReference type="PANTHER" id="PTHR43280:SF2">
    <property type="entry name" value="HTH-TYPE TRANSCRIPTIONAL REGULATOR EXSA"/>
    <property type="match status" value="1"/>
</dbReference>
<dbReference type="Gene3D" id="1.10.10.60">
    <property type="entry name" value="Homeodomain-like"/>
    <property type="match status" value="2"/>
</dbReference>
<gene>
    <name evidence="5" type="ORF">SAMN05660742_10140</name>
</gene>
<dbReference type="Gene3D" id="2.60.120.10">
    <property type="entry name" value="Jelly Rolls"/>
    <property type="match status" value="1"/>
</dbReference>
<dbReference type="InterPro" id="IPR037923">
    <property type="entry name" value="HTH-like"/>
</dbReference>
<evidence type="ECO:0000256" key="3">
    <source>
        <dbReference type="ARBA" id="ARBA00023163"/>
    </source>
</evidence>
<evidence type="ECO:0000259" key="4">
    <source>
        <dbReference type="PROSITE" id="PS01124"/>
    </source>
</evidence>
<dbReference type="SUPFAM" id="SSF46689">
    <property type="entry name" value="Homeodomain-like"/>
    <property type="match status" value="2"/>
</dbReference>
<dbReference type="SUPFAM" id="SSF51215">
    <property type="entry name" value="Regulatory protein AraC"/>
    <property type="match status" value="1"/>
</dbReference>
<dbReference type="STRING" id="84035.SAMN05660742_10140"/>
<keyword evidence="2 5" id="KW-0238">DNA-binding</keyword>
<accession>A0A1H6TQJ1</accession>
<reference evidence="5 6" key="1">
    <citation type="submission" date="2016-10" db="EMBL/GenBank/DDBJ databases">
        <authorList>
            <person name="de Groot N.N."/>
        </authorList>
    </citation>
    <scope>NUCLEOTIDE SEQUENCE [LARGE SCALE GENOMIC DNA]</scope>
    <source>
        <strain evidence="5 6">DSM 2179</strain>
    </source>
</reference>
<dbReference type="InterPro" id="IPR020449">
    <property type="entry name" value="Tscrpt_reg_AraC-type_HTH"/>
</dbReference>
<dbReference type="InterPro" id="IPR018060">
    <property type="entry name" value="HTH_AraC"/>
</dbReference>
<dbReference type="InterPro" id="IPR003313">
    <property type="entry name" value="AraC-bd"/>
</dbReference>
<dbReference type="Pfam" id="PF12833">
    <property type="entry name" value="HTH_18"/>
    <property type="match status" value="1"/>
</dbReference>
<proteinExistence type="predicted"/>
<keyword evidence="1" id="KW-0805">Transcription regulation</keyword>
<dbReference type="PRINTS" id="PR00032">
    <property type="entry name" value="HTHARAC"/>
</dbReference>
<evidence type="ECO:0000256" key="2">
    <source>
        <dbReference type="ARBA" id="ARBA00023125"/>
    </source>
</evidence>
<dbReference type="RefSeq" id="WP_019554255.1">
    <property type="nucleotide sequence ID" value="NZ_FNZK01000001.1"/>
</dbReference>
<organism evidence="5 6">
    <name type="scientific">Propionispira arboris</name>
    <dbReference type="NCBI Taxonomy" id="84035"/>
    <lineage>
        <taxon>Bacteria</taxon>
        <taxon>Bacillati</taxon>
        <taxon>Bacillota</taxon>
        <taxon>Negativicutes</taxon>
        <taxon>Selenomonadales</taxon>
        <taxon>Selenomonadaceae</taxon>
        <taxon>Propionispira</taxon>
    </lineage>
</organism>
<dbReference type="Pfam" id="PF02311">
    <property type="entry name" value="AraC_binding"/>
    <property type="match status" value="1"/>
</dbReference>
<dbReference type="PANTHER" id="PTHR43280">
    <property type="entry name" value="ARAC-FAMILY TRANSCRIPTIONAL REGULATOR"/>
    <property type="match status" value="1"/>
</dbReference>
<dbReference type="EMBL" id="FNZK01000001">
    <property type="protein sequence ID" value="SEI78530.1"/>
    <property type="molecule type" value="Genomic_DNA"/>
</dbReference>
<feature type="domain" description="HTH araC/xylS-type" evidence="4">
    <location>
        <begin position="182"/>
        <end position="280"/>
    </location>
</feature>
<evidence type="ECO:0000256" key="1">
    <source>
        <dbReference type="ARBA" id="ARBA00023015"/>
    </source>
</evidence>
<sequence>MTVVYYNKNVFQPEFSEKELQLLYVCYADQEQTSMPAAFHSHEHHLELQYISKGGGNIRIGNRVYDVRAGDMVVYNSGMLHDECADPKEGLWFYNCGLMGLQLAGLPENHLLEEAASPILHTGMMSGRILALFDALYDQILEGRMQGGAVCHYLMYALLVMLLHQVPHEPEEQKNNKDSLFFELKGYIDQHYLEEVTVEELSVRAHMSTSSFAHQFKKRSGFSPIQYIIRRRIGRAQSLLISTDLSITEVSESAGYDSISYFNNQFKKIVGMSPQSYRKYRVGANQYKQLNQIYELWQKK</sequence>
<keyword evidence="6" id="KW-1185">Reference proteome</keyword>
<protein>
    <submittedName>
        <fullName evidence="5">AraC-type DNA-binding protein</fullName>
    </submittedName>
</protein>
<dbReference type="GO" id="GO:0043565">
    <property type="term" value="F:sequence-specific DNA binding"/>
    <property type="evidence" value="ECO:0007669"/>
    <property type="project" value="InterPro"/>
</dbReference>
<evidence type="ECO:0000313" key="5">
    <source>
        <dbReference type="EMBL" id="SEI78530.1"/>
    </source>
</evidence>
<dbReference type="InterPro" id="IPR009057">
    <property type="entry name" value="Homeodomain-like_sf"/>
</dbReference>
<dbReference type="AlphaFoldDB" id="A0A1H6TQJ1"/>
<dbReference type="SMART" id="SM00342">
    <property type="entry name" value="HTH_ARAC"/>
    <property type="match status" value="1"/>
</dbReference>
<dbReference type="GO" id="GO:0003700">
    <property type="term" value="F:DNA-binding transcription factor activity"/>
    <property type="evidence" value="ECO:0007669"/>
    <property type="project" value="InterPro"/>
</dbReference>
<keyword evidence="3" id="KW-0804">Transcription</keyword>
<dbReference type="InterPro" id="IPR014710">
    <property type="entry name" value="RmlC-like_jellyroll"/>
</dbReference>
<dbReference type="Proteomes" id="UP000199662">
    <property type="component" value="Unassembled WGS sequence"/>
</dbReference>
<name>A0A1H6TQJ1_9FIRM</name>
<dbReference type="InterPro" id="IPR018062">
    <property type="entry name" value="HTH_AraC-typ_CS"/>
</dbReference>
<dbReference type="PROSITE" id="PS00041">
    <property type="entry name" value="HTH_ARAC_FAMILY_1"/>
    <property type="match status" value="1"/>
</dbReference>
<dbReference type="PROSITE" id="PS01124">
    <property type="entry name" value="HTH_ARAC_FAMILY_2"/>
    <property type="match status" value="1"/>
</dbReference>
<evidence type="ECO:0000313" key="6">
    <source>
        <dbReference type="Proteomes" id="UP000199662"/>
    </source>
</evidence>